<keyword evidence="3" id="KW-1185">Reference proteome</keyword>
<keyword evidence="1" id="KW-0472">Membrane</keyword>
<dbReference type="EMBL" id="CAUZLY010000004">
    <property type="protein sequence ID" value="CAK1235780.1"/>
    <property type="molecule type" value="Genomic_DNA"/>
</dbReference>
<protein>
    <recommendedName>
        <fullName evidence="4">Phage holin</fullName>
    </recommendedName>
</protein>
<evidence type="ECO:0000313" key="2">
    <source>
        <dbReference type="EMBL" id="CAK1235780.1"/>
    </source>
</evidence>
<organism evidence="2 3">
    <name type="scientific">Fructobacillus cardui</name>
    <dbReference type="NCBI Taxonomy" id="2893170"/>
    <lineage>
        <taxon>Bacteria</taxon>
        <taxon>Bacillati</taxon>
        <taxon>Bacillota</taxon>
        <taxon>Bacilli</taxon>
        <taxon>Lactobacillales</taxon>
        <taxon>Lactobacillaceae</taxon>
        <taxon>Fructobacillus</taxon>
    </lineage>
</organism>
<evidence type="ECO:0008006" key="4">
    <source>
        <dbReference type="Google" id="ProtNLM"/>
    </source>
</evidence>
<sequence>MNFTDAQSLLTFGLMMIIVFATPIYKFNNYIKAHTRNEHVKTATEWANQAVAALVNSDLNTLPNRKKAVDDLTSRIANNKLAGKFTQAEIESYIEKAIAELNK</sequence>
<gene>
    <name evidence="2" type="ORF">R82641_BJNNKPBH_00520</name>
</gene>
<proteinExistence type="predicted"/>
<evidence type="ECO:0000313" key="3">
    <source>
        <dbReference type="Proteomes" id="UP001314200"/>
    </source>
</evidence>
<name>A0ABM9MS02_9LACO</name>
<evidence type="ECO:0000256" key="1">
    <source>
        <dbReference type="SAM" id="Phobius"/>
    </source>
</evidence>
<comment type="caution">
    <text evidence="2">The sequence shown here is derived from an EMBL/GenBank/DDBJ whole genome shotgun (WGS) entry which is preliminary data.</text>
</comment>
<feature type="transmembrane region" description="Helical" evidence="1">
    <location>
        <begin position="6"/>
        <end position="25"/>
    </location>
</feature>
<accession>A0ABM9MS02</accession>
<keyword evidence="1" id="KW-0812">Transmembrane</keyword>
<reference evidence="2 3" key="1">
    <citation type="submission" date="2023-10" db="EMBL/GenBank/DDBJ databases">
        <authorList>
            <person name="Botero Cardona J."/>
        </authorList>
    </citation>
    <scope>NUCLEOTIDE SEQUENCE [LARGE SCALE GENOMIC DNA]</scope>
    <source>
        <strain evidence="2 3">R-82641</strain>
    </source>
</reference>
<dbReference type="RefSeq" id="WP_338347820.1">
    <property type="nucleotide sequence ID" value="NZ_CAUZLY010000004.1"/>
</dbReference>
<keyword evidence="1" id="KW-1133">Transmembrane helix</keyword>
<dbReference type="Proteomes" id="UP001314200">
    <property type="component" value="Unassembled WGS sequence"/>
</dbReference>